<comment type="function">
    <text evidence="1">Central component in molecular interactions underlying sperm crawling. Forms an extensive filament system that extends from sperm villipoda, along the leading edge of the pseudopod.</text>
</comment>
<evidence type="ECO:0000259" key="3">
    <source>
        <dbReference type="PROSITE" id="PS50202"/>
    </source>
</evidence>
<keyword evidence="5" id="KW-1185">Reference proteome</keyword>
<organism evidence="4 5">
    <name type="scientific">Trichuris trichiura</name>
    <name type="common">Whipworm</name>
    <name type="synonym">Trichocephalus trichiurus</name>
    <dbReference type="NCBI Taxonomy" id="36087"/>
    <lineage>
        <taxon>Eukaryota</taxon>
        <taxon>Metazoa</taxon>
        <taxon>Ecdysozoa</taxon>
        <taxon>Nematoda</taxon>
        <taxon>Enoplea</taxon>
        <taxon>Dorylaimia</taxon>
        <taxon>Trichinellida</taxon>
        <taxon>Trichuridae</taxon>
        <taxon>Trichuris</taxon>
    </lineage>
</organism>
<dbReference type="AlphaFoldDB" id="A0A077ZMN5"/>
<dbReference type="Proteomes" id="UP000030665">
    <property type="component" value="Unassembled WGS sequence"/>
</dbReference>
<dbReference type="SUPFAM" id="SSF49354">
    <property type="entry name" value="PapD-like"/>
    <property type="match status" value="1"/>
</dbReference>
<keyword evidence="1" id="KW-0206">Cytoskeleton</keyword>
<feature type="region of interest" description="Disordered" evidence="2">
    <location>
        <begin position="125"/>
        <end position="150"/>
    </location>
</feature>
<evidence type="ECO:0000256" key="1">
    <source>
        <dbReference type="RuleBase" id="RU003425"/>
    </source>
</evidence>
<feature type="region of interest" description="Disordered" evidence="2">
    <location>
        <begin position="329"/>
        <end position="459"/>
    </location>
</feature>
<reference evidence="4" key="1">
    <citation type="submission" date="2014-01" db="EMBL/GenBank/DDBJ databases">
        <authorList>
            <person name="Aslett M."/>
        </authorList>
    </citation>
    <scope>NUCLEOTIDE SEQUENCE</scope>
</reference>
<dbReference type="InterPro" id="IPR000535">
    <property type="entry name" value="MSP_dom"/>
</dbReference>
<proteinExistence type="predicted"/>
<feature type="region of interest" description="Disordered" evidence="2">
    <location>
        <begin position="192"/>
        <end position="220"/>
    </location>
</feature>
<accession>A0A077ZMN5</accession>
<gene>
    <name evidence="4" type="ORF">TTRE_0000829701</name>
</gene>
<dbReference type="InterPro" id="IPR013783">
    <property type="entry name" value="Ig-like_fold"/>
</dbReference>
<feature type="domain" description="MSP" evidence="3">
    <location>
        <begin position="1"/>
        <end position="122"/>
    </location>
</feature>
<evidence type="ECO:0000313" key="4">
    <source>
        <dbReference type="EMBL" id="CDW59950.1"/>
    </source>
</evidence>
<evidence type="ECO:0000256" key="2">
    <source>
        <dbReference type="SAM" id="MobiDB-lite"/>
    </source>
</evidence>
<reference evidence="4" key="2">
    <citation type="submission" date="2014-03" db="EMBL/GenBank/DDBJ databases">
        <title>The whipworm genome and dual-species transcriptomics of an intimate host-pathogen interaction.</title>
        <authorList>
            <person name="Foth B.J."/>
            <person name="Tsai I.J."/>
            <person name="Reid A.J."/>
            <person name="Bancroft A.J."/>
            <person name="Nichol S."/>
            <person name="Tracey A."/>
            <person name="Holroyd N."/>
            <person name="Cotton J.A."/>
            <person name="Stanley E.J."/>
            <person name="Zarowiecki M."/>
            <person name="Liu J.Z."/>
            <person name="Huckvale T."/>
            <person name="Cooper P.J."/>
            <person name="Grencis R.K."/>
            <person name="Berriman M."/>
        </authorList>
    </citation>
    <scope>NUCLEOTIDE SEQUENCE [LARGE SCALE GENOMIC DNA]</scope>
</reference>
<dbReference type="Pfam" id="PF00635">
    <property type="entry name" value="Motile_Sperm"/>
    <property type="match status" value="1"/>
</dbReference>
<sequence length="459" mass="50872">MTERAYLDVNADIIVFSWPFDQPQVAVVTLRNTGNTCISVKCKTTEKYAIRFSWVYTLLQPGESKKLHIRCEPIGEIPVHRGEKHITFEYMTVRKMTNDLVKLWKLCSYSEKKILELHFDRRHSKKTRKIHHENKGGVSKPPPPEQDDKRWIRKNYDNNDQLGLPPFSVGRPCAQKNANKLITFPDPVPLVDAQDGKGNKPIKIRAKISPGPAKPVDLPPADKIEPVVVESEKGGYAKIISPKCRGDPKGNELNEQLEIANAPGRPPEQISDGNLTKDLAKFEIDVFAKVVPKGMDKIQEGDKRHGNFKIGLSDEPKAVHLVKPELNEVLVEPKKIGGKPDNNAPRSPDRPNLACPPGSPDLLDRRATDPLSFPISVRSPQSGEFSSPVIRSPMSPSTPGESKPAGIPTGSDDIFQIPPSLTAAEKGGAKMNEWNKEQESPAPTAQGKQNDKPDLLKKL</sequence>
<dbReference type="Gene3D" id="2.60.40.10">
    <property type="entry name" value="Immunoglobulins"/>
    <property type="match status" value="1"/>
</dbReference>
<name>A0A077ZMN5_TRITR</name>
<feature type="compositionally biased region" description="Basic and acidic residues" evidence="2">
    <location>
        <begin position="449"/>
        <end position="459"/>
    </location>
</feature>
<dbReference type="PROSITE" id="PS50202">
    <property type="entry name" value="MSP"/>
    <property type="match status" value="1"/>
</dbReference>
<evidence type="ECO:0000313" key="5">
    <source>
        <dbReference type="Proteomes" id="UP000030665"/>
    </source>
</evidence>
<dbReference type="OrthoDB" id="10398640at2759"/>
<keyword evidence="1" id="KW-0963">Cytoplasm</keyword>
<protein>
    <recommendedName>
        <fullName evidence="1">Major sperm protein</fullName>
    </recommendedName>
</protein>
<dbReference type="EMBL" id="HG806797">
    <property type="protein sequence ID" value="CDW59950.1"/>
    <property type="molecule type" value="Genomic_DNA"/>
</dbReference>
<dbReference type="InterPro" id="IPR008962">
    <property type="entry name" value="PapD-like_sf"/>
</dbReference>